<feature type="compositionally biased region" description="Low complexity" evidence="1">
    <location>
        <begin position="145"/>
        <end position="156"/>
    </location>
</feature>
<feature type="region of interest" description="Disordered" evidence="1">
    <location>
        <begin position="140"/>
        <end position="183"/>
    </location>
</feature>
<dbReference type="Proteomes" id="UP001283341">
    <property type="component" value="Unassembled WGS sequence"/>
</dbReference>
<name>A0AAE0M201_9PEZI</name>
<gene>
    <name evidence="2" type="ORF">B0H66DRAFT_606019</name>
</gene>
<feature type="compositionally biased region" description="Acidic residues" evidence="1">
    <location>
        <begin position="65"/>
        <end position="75"/>
    </location>
</feature>
<sequence length="183" mass="19989">MANNNHKPRSISSTSSINGSDEYFTSEMRDRQARGKDPYNSDEFSDDEDNMRAVEGAGAGGSDDMMTDYDDDDDTAASAARNAKLRLGCGRMEKEDFSKAERRQKAVAFLDSPELLMMYAQSTGDTLPAARLHFMKMLCGYDDPSQSTSGGASGSSSDRRSTTPQREPAPDKRRASGTVGRTR</sequence>
<evidence type="ECO:0000313" key="3">
    <source>
        <dbReference type="Proteomes" id="UP001283341"/>
    </source>
</evidence>
<proteinExistence type="predicted"/>
<reference evidence="2" key="1">
    <citation type="journal article" date="2023" name="Mol. Phylogenet. Evol.">
        <title>Genome-scale phylogeny and comparative genomics of the fungal order Sordariales.</title>
        <authorList>
            <person name="Hensen N."/>
            <person name="Bonometti L."/>
            <person name="Westerberg I."/>
            <person name="Brannstrom I.O."/>
            <person name="Guillou S."/>
            <person name="Cros-Aarteil S."/>
            <person name="Calhoun S."/>
            <person name="Haridas S."/>
            <person name="Kuo A."/>
            <person name="Mondo S."/>
            <person name="Pangilinan J."/>
            <person name="Riley R."/>
            <person name="LaButti K."/>
            <person name="Andreopoulos B."/>
            <person name="Lipzen A."/>
            <person name="Chen C."/>
            <person name="Yan M."/>
            <person name="Daum C."/>
            <person name="Ng V."/>
            <person name="Clum A."/>
            <person name="Steindorff A."/>
            <person name="Ohm R.A."/>
            <person name="Martin F."/>
            <person name="Silar P."/>
            <person name="Natvig D.O."/>
            <person name="Lalanne C."/>
            <person name="Gautier V."/>
            <person name="Ament-Velasquez S.L."/>
            <person name="Kruys A."/>
            <person name="Hutchinson M.I."/>
            <person name="Powell A.J."/>
            <person name="Barry K."/>
            <person name="Miller A.N."/>
            <person name="Grigoriev I.V."/>
            <person name="Debuchy R."/>
            <person name="Gladieux P."/>
            <person name="Hiltunen Thoren M."/>
            <person name="Johannesson H."/>
        </authorList>
    </citation>
    <scope>NUCLEOTIDE SEQUENCE</scope>
    <source>
        <strain evidence="2">CBS 118394</strain>
    </source>
</reference>
<feature type="region of interest" description="Disordered" evidence="1">
    <location>
        <begin position="1"/>
        <end position="76"/>
    </location>
</feature>
<feature type="compositionally biased region" description="Basic and acidic residues" evidence="1">
    <location>
        <begin position="27"/>
        <end position="39"/>
    </location>
</feature>
<reference evidence="2" key="2">
    <citation type="submission" date="2023-06" db="EMBL/GenBank/DDBJ databases">
        <authorList>
            <consortium name="Lawrence Berkeley National Laboratory"/>
            <person name="Haridas S."/>
            <person name="Hensen N."/>
            <person name="Bonometti L."/>
            <person name="Westerberg I."/>
            <person name="Brannstrom I.O."/>
            <person name="Guillou S."/>
            <person name="Cros-Aarteil S."/>
            <person name="Calhoun S."/>
            <person name="Kuo A."/>
            <person name="Mondo S."/>
            <person name="Pangilinan J."/>
            <person name="Riley R."/>
            <person name="Labutti K."/>
            <person name="Andreopoulos B."/>
            <person name="Lipzen A."/>
            <person name="Chen C."/>
            <person name="Yanf M."/>
            <person name="Daum C."/>
            <person name="Ng V."/>
            <person name="Clum A."/>
            <person name="Steindorff A."/>
            <person name="Ohm R."/>
            <person name="Martin F."/>
            <person name="Silar P."/>
            <person name="Natvig D."/>
            <person name="Lalanne C."/>
            <person name="Gautier V."/>
            <person name="Ament-Velasquez S.L."/>
            <person name="Kruys A."/>
            <person name="Hutchinson M.I."/>
            <person name="Powell A.J."/>
            <person name="Barry K."/>
            <person name="Miller A.N."/>
            <person name="Grigoriev I.V."/>
            <person name="Debuchy R."/>
            <person name="Gladieux P."/>
            <person name="Thoren M.H."/>
            <person name="Johannesson H."/>
        </authorList>
    </citation>
    <scope>NUCLEOTIDE SEQUENCE</scope>
    <source>
        <strain evidence="2">CBS 118394</strain>
    </source>
</reference>
<dbReference type="AlphaFoldDB" id="A0AAE0M201"/>
<accession>A0AAE0M201</accession>
<feature type="compositionally biased region" description="Low complexity" evidence="1">
    <location>
        <begin position="10"/>
        <end position="20"/>
    </location>
</feature>
<organism evidence="2 3">
    <name type="scientific">Apodospora peruviana</name>
    <dbReference type="NCBI Taxonomy" id="516989"/>
    <lineage>
        <taxon>Eukaryota</taxon>
        <taxon>Fungi</taxon>
        <taxon>Dikarya</taxon>
        <taxon>Ascomycota</taxon>
        <taxon>Pezizomycotina</taxon>
        <taxon>Sordariomycetes</taxon>
        <taxon>Sordariomycetidae</taxon>
        <taxon>Sordariales</taxon>
        <taxon>Lasiosphaeriaceae</taxon>
        <taxon>Apodospora</taxon>
    </lineage>
</organism>
<comment type="caution">
    <text evidence="2">The sequence shown here is derived from an EMBL/GenBank/DDBJ whole genome shotgun (WGS) entry which is preliminary data.</text>
</comment>
<dbReference type="EMBL" id="JAUEDM010000006">
    <property type="protein sequence ID" value="KAK3315109.1"/>
    <property type="molecule type" value="Genomic_DNA"/>
</dbReference>
<evidence type="ECO:0000313" key="2">
    <source>
        <dbReference type="EMBL" id="KAK3315109.1"/>
    </source>
</evidence>
<evidence type="ECO:0000256" key="1">
    <source>
        <dbReference type="SAM" id="MobiDB-lite"/>
    </source>
</evidence>
<protein>
    <submittedName>
        <fullName evidence="2">Uncharacterized protein</fullName>
    </submittedName>
</protein>
<keyword evidence="3" id="KW-1185">Reference proteome</keyword>